<proteinExistence type="predicted"/>
<organism evidence="2">
    <name type="scientific">Bombyx mori nuclear polyhedrosis virus</name>
    <name type="common">BmNPV</name>
    <dbReference type="NCBI Taxonomy" id="271108"/>
    <lineage>
        <taxon>Viruses</taxon>
        <taxon>Viruses incertae sedis</taxon>
        <taxon>Naldaviricetes</taxon>
        <taxon>Lefavirales</taxon>
        <taxon>Baculoviridae</taxon>
        <taxon>Alphabaculovirus</taxon>
        <taxon>Alphabaculovirus bomori</taxon>
    </lineage>
</organism>
<dbReference type="InterPro" id="IPR021286">
    <property type="entry name" value="Baculovirus_E26"/>
</dbReference>
<protein>
    <submittedName>
        <fullName evidence="2">Odv-e26 protein</fullName>
    </submittedName>
</protein>
<reference evidence="2" key="1">
    <citation type="journal article" date="2014" name="Virus Genes">
        <title>Complete genome sequence of the first non-Asian isolate of Bombyx mori nucleopolyhedrovirus.</title>
        <authorList>
            <person name="Ardisson-Araujo D.M."/>
            <person name="Melo F.L."/>
            <person name="de Souza Andrade M."/>
            <person name="Brancalhao R.M."/>
            <person name="Bao S.N."/>
            <person name="Ribeiro B.M."/>
        </authorList>
    </citation>
    <scope>NUCLEOTIDE SEQUENCE</scope>
    <source>
        <strain evidence="2">Brazilian</strain>
    </source>
</reference>
<evidence type="ECO:0000313" key="2">
    <source>
        <dbReference type="EMBL" id="AIS92740.1"/>
    </source>
</evidence>
<evidence type="ECO:0000256" key="1">
    <source>
        <dbReference type="SAM" id="Coils"/>
    </source>
</evidence>
<keyword evidence="1" id="KW-0175">Coiled coil</keyword>
<name>A0A097DBM9_NPVBM</name>
<gene>
    <name evidence="2" type="primary">odv-e26</name>
    <name evidence="2" type="ORF">Bm(Br)Orf-9</name>
</gene>
<reference evidence="2" key="2">
    <citation type="submission" date="2014-01" db="EMBL/GenBank/DDBJ databases">
        <authorList>
            <person name="Ardisson-Araujo D.M.P."/>
            <person name="Melo F.L."/>
            <person name="Brancalhao R.M.C."/>
            <person name="Bao S.N."/>
            <person name="Ribeiro B.M."/>
        </authorList>
    </citation>
    <scope>NUCLEOTIDE SEQUENCE</scope>
    <source>
        <strain evidence="2">Brazilian</strain>
    </source>
</reference>
<accession>A0A097DBM9</accession>
<sequence length="229" mass="26186">MNSVHTRLCASSNQFAPFKKRQLAVPVGSVNSLTHTITSTTVASVIPKNYQEKRQKICHIISSLRNTHLNFNKIQSVHKKKLQHLQNLLRKKNEIIAELVRKLESAQKKTTATHRNISSKPAAHWKYFGVVRCDNTIRTIIGNEKFVRRRLAELCTLYNAEYVFCQARADGDKDRQALASLLTAAFGPRVIVYENSRRFEFINPDEIASGKRLIIKHLQDESQSDINAY</sequence>
<dbReference type="EMBL" id="KJ186100">
    <property type="protein sequence ID" value="AIS92740.1"/>
    <property type="molecule type" value="Genomic_DNA"/>
</dbReference>
<feature type="coiled-coil region" evidence="1">
    <location>
        <begin position="82"/>
        <end position="109"/>
    </location>
</feature>
<organismHost>
    <name type="scientific">Bombyx mori</name>
    <name type="common">Silk moth</name>
    <dbReference type="NCBI Taxonomy" id="7091"/>
</organismHost>
<dbReference type="Pfam" id="PF11050">
    <property type="entry name" value="Viral_env_E26"/>
    <property type="match status" value="1"/>
</dbReference>